<accession>A0A392VM63</accession>
<evidence type="ECO:0000313" key="1">
    <source>
        <dbReference type="EMBL" id="MCI89498.1"/>
    </source>
</evidence>
<protein>
    <submittedName>
        <fullName evidence="1">Uncharacterized protein</fullName>
    </submittedName>
</protein>
<dbReference type="AlphaFoldDB" id="A0A392VM63"/>
<proteinExistence type="predicted"/>
<dbReference type="Proteomes" id="UP000265520">
    <property type="component" value="Unassembled WGS sequence"/>
</dbReference>
<name>A0A392VM63_9FABA</name>
<evidence type="ECO:0000313" key="2">
    <source>
        <dbReference type="Proteomes" id="UP000265520"/>
    </source>
</evidence>
<sequence>FKTSSEAEDGISSQRQFSMLHLLVTSSSLVSGTTVVA</sequence>
<reference evidence="1 2" key="1">
    <citation type="journal article" date="2018" name="Front. Plant Sci.">
        <title>Red Clover (Trifolium pratense) and Zigzag Clover (T. medium) - A Picture of Genomic Similarities and Differences.</title>
        <authorList>
            <person name="Dluhosova J."/>
            <person name="Istvanek J."/>
            <person name="Nedelnik J."/>
            <person name="Repkova J."/>
        </authorList>
    </citation>
    <scope>NUCLEOTIDE SEQUENCE [LARGE SCALE GENOMIC DNA]</scope>
    <source>
        <strain evidence="2">cv. 10/8</strain>
        <tissue evidence="1">Leaf</tissue>
    </source>
</reference>
<feature type="non-terminal residue" evidence="1">
    <location>
        <position position="1"/>
    </location>
</feature>
<comment type="caution">
    <text evidence="1">The sequence shown here is derived from an EMBL/GenBank/DDBJ whole genome shotgun (WGS) entry which is preliminary data.</text>
</comment>
<dbReference type="EMBL" id="LXQA011220759">
    <property type="protein sequence ID" value="MCI89498.1"/>
    <property type="molecule type" value="Genomic_DNA"/>
</dbReference>
<keyword evidence="2" id="KW-1185">Reference proteome</keyword>
<organism evidence="1 2">
    <name type="scientific">Trifolium medium</name>
    <dbReference type="NCBI Taxonomy" id="97028"/>
    <lineage>
        <taxon>Eukaryota</taxon>
        <taxon>Viridiplantae</taxon>
        <taxon>Streptophyta</taxon>
        <taxon>Embryophyta</taxon>
        <taxon>Tracheophyta</taxon>
        <taxon>Spermatophyta</taxon>
        <taxon>Magnoliopsida</taxon>
        <taxon>eudicotyledons</taxon>
        <taxon>Gunneridae</taxon>
        <taxon>Pentapetalae</taxon>
        <taxon>rosids</taxon>
        <taxon>fabids</taxon>
        <taxon>Fabales</taxon>
        <taxon>Fabaceae</taxon>
        <taxon>Papilionoideae</taxon>
        <taxon>50 kb inversion clade</taxon>
        <taxon>NPAAA clade</taxon>
        <taxon>Hologalegina</taxon>
        <taxon>IRL clade</taxon>
        <taxon>Trifolieae</taxon>
        <taxon>Trifolium</taxon>
    </lineage>
</organism>